<proteinExistence type="predicted"/>
<keyword evidence="3" id="KW-1185">Reference proteome</keyword>
<evidence type="ECO:0000256" key="1">
    <source>
        <dbReference type="SAM" id="MobiDB-lite"/>
    </source>
</evidence>
<dbReference type="GeneID" id="54406154"/>
<feature type="region of interest" description="Disordered" evidence="1">
    <location>
        <begin position="177"/>
        <end position="263"/>
    </location>
</feature>
<dbReference type="OrthoDB" id="5421503at2759"/>
<dbReference type="EMBL" id="ML977503">
    <property type="protein sequence ID" value="KAF2130887.1"/>
    <property type="molecule type" value="Genomic_DNA"/>
</dbReference>
<evidence type="ECO:0000313" key="2">
    <source>
        <dbReference type="EMBL" id="KAF2130887.1"/>
    </source>
</evidence>
<dbReference type="AlphaFoldDB" id="A0A6A6AIZ6"/>
<gene>
    <name evidence="2" type="ORF">P153DRAFT_336877</name>
</gene>
<reference evidence="2" key="1">
    <citation type="journal article" date="2020" name="Stud. Mycol.">
        <title>101 Dothideomycetes genomes: a test case for predicting lifestyles and emergence of pathogens.</title>
        <authorList>
            <person name="Haridas S."/>
            <person name="Albert R."/>
            <person name="Binder M."/>
            <person name="Bloem J."/>
            <person name="Labutti K."/>
            <person name="Salamov A."/>
            <person name="Andreopoulos B."/>
            <person name="Baker S."/>
            <person name="Barry K."/>
            <person name="Bills G."/>
            <person name="Bluhm B."/>
            <person name="Cannon C."/>
            <person name="Castanera R."/>
            <person name="Culley D."/>
            <person name="Daum C."/>
            <person name="Ezra D."/>
            <person name="Gonzalez J."/>
            <person name="Henrissat B."/>
            <person name="Kuo A."/>
            <person name="Liang C."/>
            <person name="Lipzen A."/>
            <person name="Lutzoni F."/>
            <person name="Magnuson J."/>
            <person name="Mondo S."/>
            <person name="Nolan M."/>
            <person name="Ohm R."/>
            <person name="Pangilinan J."/>
            <person name="Park H.-J."/>
            <person name="Ramirez L."/>
            <person name="Alfaro M."/>
            <person name="Sun H."/>
            <person name="Tritt A."/>
            <person name="Yoshinaga Y."/>
            <person name="Zwiers L.-H."/>
            <person name="Turgeon B."/>
            <person name="Goodwin S."/>
            <person name="Spatafora J."/>
            <person name="Crous P."/>
            <person name="Grigoriev I."/>
        </authorList>
    </citation>
    <scope>NUCLEOTIDE SEQUENCE</scope>
    <source>
        <strain evidence="2">CBS 119687</strain>
    </source>
</reference>
<accession>A0A6A6AIZ6</accession>
<name>A0A6A6AIZ6_9PLEO</name>
<evidence type="ECO:0000313" key="3">
    <source>
        <dbReference type="Proteomes" id="UP000799771"/>
    </source>
</evidence>
<feature type="compositionally biased region" description="Acidic residues" evidence="1">
    <location>
        <begin position="204"/>
        <end position="215"/>
    </location>
</feature>
<feature type="compositionally biased region" description="Basic residues" evidence="1">
    <location>
        <begin position="177"/>
        <end position="195"/>
    </location>
</feature>
<dbReference type="Proteomes" id="UP000799771">
    <property type="component" value="Unassembled WGS sequence"/>
</dbReference>
<organism evidence="2 3">
    <name type="scientific">Dothidotthia symphoricarpi CBS 119687</name>
    <dbReference type="NCBI Taxonomy" id="1392245"/>
    <lineage>
        <taxon>Eukaryota</taxon>
        <taxon>Fungi</taxon>
        <taxon>Dikarya</taxon>
        <taxon>Ascomycota</taxon>
        <taxon>Pezizomycotina</taxon>
        <taxon>Dothideomycetes</taxon>
        <taxon>Pleosporomycetidae</taxon>
        <taxon>Pleosporales</taxon>
        <taxon>Dothidotthiaceae</taxon>
        <taxon>Dothidotthia</taxon>
    </lineage>
</organism>
<sequence length="263" mass="28764">MSELSNIPPVTHPLSLVLHTAVDFGHNEGIGIGIIQSAATGAAQASTLPMEEHKHGIERGQVRAKNVKTRERAHMFALILAMGLARSTLKRQCTTARIKVQSVTVLCSLPAVVELIKYHRAHGPKSLESVVSTEDRSMMKRVLASVKRLSPYNVQVSVVDDGAEGNTVDAARVKMMARQRKKKACRRRRHARRIMSKNTRTAGDEEEDGGSDEEGNGVGDGEERRNDSSHLGPMTERELSSAFTMDETESGSPISRPLKPPNL</sequence>
<protein>
    <submittedName>
        <fullName evidence="2">Uncharacterized protein</fullName>
    </submittedName>
</protein>
<dbReference type="RefSeq" id="XP_033525274.1">
    <property type="nucleotide sequence ID" value="XM_033665722.1"/>
</dbReference>